<dbReference type="STRING" id="1246637.MTBBW1_2610005"/>
<dbReference type="GO" id="GO:0006310">
    <property type="term" value="P:DNA recombination"/>
    <property type="evidence" value="ECO:0007669"/>
    <property type="project" value="UniProtKB-KW"/>
</dbReference>
<keyword evidence="1" id="KW-0233">DNA recombination</keyword>
<evidence type="ECO:0000313" key="2">
    <source>
        <dbReference type="EMBL" id="SLM31034.1"/>
    </source>
</evidence>
<gene>
    <name evidence="2" type="ORF">MTBBW1_2610005</name>
</gene>
<dbReference type="Proteomes" id="UP000191931">
    <property type="component" value="Unassembled WGS sequence"/>
</dbReference>
<evidence type="ECO:0000313" key="3">
    <source>
        <dbReference type="Proteomes" id="UP000191931"/>
    </source>
</evidence>
<dbReference type="InterPro" id="IPR011010">
    <property type="entry name" value="DNA_brk_join_enz"/>
</dbReference>
<keyword evidence="3" id="KW-1185">Reference proteome</keyword>
<evidence type="ECO:0000256" key="1">
    <source>
        <dbReference type="ARBA" id="ARBA00023172"/>
    </source>
</evidence>
<dbReference type="GO" id="GO:0015074">
    <property type="term" value="P:DNA integration"/>
    <property type="evidence" value="ECO:0007669"/>
    <property type="project" value="InterPro"/>
</dbReference>
<accession>A0A1W1HEW5</accession>
<dbReference type="AlphaFoldDB" id="A0A1W1HEW5"/>
<dbReference type="EMBL" id="FWEV01000181">
    <property type="protein sequence ID" value="SLM31034.1"/>
    <property type="molecule type" value="Genomic_DNA"/>
</dbReference>
<dbReference type="InterPro" id="IPR013762">
    <property type="entry name" value="Integrase-like_cat_sf"/>
</dbReference>
<dbReference type="SUPFAM" id="SSF56349">
    <property type="entry name" value="DNA breaking-rejoining enzymes"/>
    <property type="match status" value="1"/>
</dbReference>
<protein>
    <submittedName>
        <fullName evidence="2">Uncharacterized protein</fullName>
    </submittedName>
</protein>
<dbReference type="GO" id="GO:0003677">
    <property type="term" value="F:DNA binding"/>
    <property type="evidence" value="ECO:0007669"/>
    <property type="project" value="InterPro"/>
</dbReference>
<organism evidence="2 3">
    <name type="scientific">Desulfamplus magnetovallimortis</name>
    <dbReference type="NCBI Taxonomy" id="1246637"/>
    <lineage>
        <taxon>Bacteria</taxon>
        <taxon>Pseudomonadati</taxon>
        <taxon>Thermodesulfobacteriota</taxon>
        <taxon>Desulfobacteria</taxon>
        <taxon>Desulfobacterales</taxon>
        <taxon>Desulfobacteraceae</taxon>
        <taxon>Desulfamplus</taxon>
    </lineage>
</organism>
<proteinExistence type="predicted"/>
<dbReference type="Gene3D" id="1.10.443.10">
    <property type="entry name" value="Intergrase catalytic core"/>
    <property type="match status" value="1"/>
</dbReference>
<reference evidence="2 3" key="1">
    <citation type="submission" date="2017-03" db="EMBL/GenBank/DDBJ databases">
        <authorList>
            <person name="Afonso C.L."/>
            <person name="Miller P.J."/>
            <person name="Scott M.A."/>
            <person name="Spackman E."/>
            <person name="Goraichik I."/>
            <person name="Dimitrov K.M."/>
            <person name="Suarez D.L."/>
            <person name="Swayne D.E."/>
        </authorList>
    </citation>
    <scope>NUCLEOTIDE SEQUENCE [LARGE SCALE GENOMIC DNA]</scope>
    <source>
        <strain evidence="2">PRJEB14757</strain>
    </source>
</reference>
<name>A0A1W1HEW5_9BACT</name>
<sequence>MARTGIMLGECLGLQWGDIDFGDRFINIQRGFSKGKIETSKSGQSR</sequence>